<keyword evidence="6" id="KW-1185">Reference proteome</keyword>
<evidence type="ECO:0000256" key="1">
    <source>
        <dbReference type="ARBA" id="ARBA00022676"/>
    </source>
</evidence>
<evidence type="ECO:0000313" key="5">
    <source>
        <dbReference type="EMBL" id="AKJ11878.1"/>
    </source>
</evidence>
<name>A0ABN4GDH5_9ACTN</name>
<dbReference type="InterPro" id="IPR028098">
    <property type="entry name" value="Glyco_trans_4-like_N"/>
</dbReference>
<feature type="domain" description="Glycosyltransferase subfamily 4-like N-terminal" evidence="4">
    <location>
        <begin position="21"/>
        <end position="209"/>
    </location>
</feature>
<evidence type="ECO:0000259" key="3">
    <source>
        <dbReference type="Pfam" id="PF00534"/>
    </source>
</evidence>
<evidence type="ECO:0008006" key="7">
    <source>
        <dbReference type="Google" id="ProtNLM"/>
    </source>
</evidence>
<dbReference type="Proteomes" id="UP000035366">
    <property type="component" value="Chromosome"/>
</dbReference>
<sequence length="415" mass="45628">MLVSFACDPTRGSEPAIGWGWAEALARRGHTVDVLTHPESDNEQNIKQRVAELGDVGERIAVHLVPLPRAPSWTGLLPGCLSGMAEEVKSYDRWQRAALTYARSHGLGRADLVHHVSYGSLQGGSALCRLGPPLVFGPVGGGQIAPHRHRRHVGTGYWQEALRSLLWVGCLSRRPSCRRTLDKAAVVLATNRDTERLARRLSRTPTRLVLADGIQESLVREPGEPRQDRPHRPPTVLWVGRLLPRKAPELALRTLAQLRSDLPEARLLVFGEGPLRPALERLAHRLGVGDCVDFRGRSPREEVFAACDDADVFLMTSMRDSFGMQALEAWARGLPVVHLGHHGISDFSAPGGAVSVPLGSPADLPQRLASALSAVIGGRHTRPCMERAALEWARKHTWTAKAETAEEIYRDILFR</sequence>
<gene>
    <name evidence="5" type="ORF">ABB07_18080</name>
</gene>
<keyword evidence="1" id="KW-0328">Glycosyltransferase</keyword>
<organism evidence="5 6">
    <name type="scientific">Streptomyces incarnatus</name>
    <dbReference type="NCBI Taxonomy" id="665007"/>
    <lineage>
        <taxon>Bacteria</taxon>
        <taxon>Bacillati</taxon>
        <taxon>Actinomycetota</taxon>
        <taxon>Actinomycetes</taxon>
        <taxon>Kitasatosporales</taxon>
        <taxon>Streptomycetaceae</taxon>
        <taxon>Streptomyces</taxon>
    </lineage>
</organism>
<evidence type="ECO:0000313" key="6">
    <source>
        <dbReference type="Proteomes" id="UP000035366"/>
    </source>
</evidence>
<keyword evidence="2" id="KW-0808">Transferase</keyword>
<reference evidence="5 6" key="1">
    <citation type="journal article" date="2015" name="ISME J.">
        <title>Draft Genome Sequence of Streptomyces incarnatus NRRL8089, which Produces the Nucleoside Antibiotic Sinefungin.</title>
        <authorList>
            <person name="Oshima K."/>
            <person name="Hattori M."/>
            <person name="Shimizu H."/>
            <person name="Fukuda K."/>
            <person name="Nemoto M."/>
            <person name="Inagaki K."/>
            <person name="Tamura T."/>
        </authorList>
    </citation>
    <scope>NUCLEOTIDE SEQUENCE [LARGE SCALE GENOMIC DNA]</scope>
    <source>
        <strain evidence="5 6">NRRL 8089</strain>
    </source>
</reference>
<dbReference type="InterPro" id="IPR050194">
    <property type="entry name" value="Glycosyltransferase_grp1"/>
</dbReference>
<evidence type="ECO:0000259" key="4">
    <source>
        <dbReference type="Pfam" id="PF13579"/>
    </source>
</evidence>
<dbReference type="PANTHER" id="PTHR45947">
    <property type="entry name" value="SULFOQUINOVOSYL TRANSFERASE SQD2"/>
    <property type="match status" value="1"/>
</dbReference>
<protein>
    <recommendedName>
        <fullName evidence="7">Glycosyl transferase family 1</fullName>
    </recommendedName>
</protein>
<dbReference type="SUPFAM" id="SSF53756">
    <property type="entry name" value="UDP-Glycosyltransferase/glycogen phosphorylase"/>
    <property type="match status" value="1"/>
</dbReference>
<accession>A0ABN4GDH5</accession>
<dbReference type="Pfam" id="PF00534">
    <property type="entry name" value="Glycos_transf_1"/>
    <property type="match status" value="1"/>
</dbReference>
<proteinExistence type="predicted"/>
<evidence type="ECO:0000256" key="2">
    <source>
        <dbReference type="ARBA" id="ARBA00022679"/>
    </source>
</evidence>
<dbReference type="EMBL" id="CP011497">
    <property type="protein sequence ID" value="AKJ11878.1"/>
    <property type="molecule type" value="Genomic_DNA"/>
</dbReference>
<dbReference type="InterPro" id="IPR001296">
    <property type="entry name" value="Glyco_trans_1"/>
</dbReference>
<feature type="domain" description="Glycosyl transferase family 1" evidence="3">
    <location>
        <begin position="227"/>
        <end position="372"/>
    </location>
</feature>
<dbReference type="PANTHER" id="PTHR45947:SF3">
    <property type="entry name" value="SULFOQUINOVOSYL TRANSFERASE SQD2"/>
    <property type="match status" value="1"/>
</dbReference>
<dbReference type="Gene3D" id="3.40.50.2000">
    <property type="entry name" value="Glycogen Phosphorylase B"/>
    <property type="match status" value="2"/>
</dbReference>
<dbReference type="Pfam" id="PF13579">
    <property type="entry name" value="Glyco_trans_4_4"/>
    <property type="match status" value="1"/>
</dbReference>